<keyword evidence="3" id="KW-1185">Reference proteome</keyword>
<accession>A0A164SVL4</accession>
<gene>
    <name evidence="1" type="ORF">DCAR_023838</name>
    <name evidence="2" type="ORF">DCAR_0727351</name>
</gene>
<sequence>MSETYPPNYTSEGSLIGSGGLITSPSSTSSLTLPKSEIKEVDKPLAGKKVLVVGDGEVLQKIANAALSALGASFELSS</sequence>
<protein>
    <submittedName>
        <fullName evidence="1">Uncharacterized protein</fullName>
    </submittedName>
</protein>
<name>A0A164SVL4_DAUCS</name>
<dbReference type="EMBL" id="CP093349">
    <property type="protein sequence ID" value="WOH07916.1"/>
    <property type="molecule type" value="Genomic_DNA"/>
</dbReference>
<dbReference type="Proteomes" id="UP000077755">
    <property type="component" value="Chromosome 7"/>
</dbReference>
<evidence type="ECO:0000313" key="1">
    <source>
        <dbReference type="EMBL" id="KZM86704.1"/>
    </source>
</evidence>
<dbReference type="AlphaFoldDB" id="A0A164SVL4"/>
<dbReference type="Gramene" id="KZM80403">
    <property type="protein sequence ID" value="KZM80403"/>
    <property type="gene ID" value="DCAR_032375"/>
</dbReference>
<proteinExistence type="predicted"/>
<reference evidence="1" key="1">
    <citation type="journal article" date="2016" name="Nat. Genet.">
        <title>A high-quality carrot genome assembly provides new insights into carotenoid accumulation and asterid genome evolution.</title>
        <authorList>
            <person name="Iorizzo M."/>
            <person name="Ellison S."/>
            <person name="Senalik D."/>
            <person name="Zeng P."/>
            <person name="Satapoomin P."/>
            <person name="Huang J."/>
            <person name="Bowman M."/>
            <person name="Iovene M."/>
            <person name="Sanseverino W."/>
            <person name="Cavagnaro P."/>
            <person name="Yildiz M."/>
            <person name="Macko-Podgorni A."/>
            <person name="Moranska E."/>
            <person name="Grzebelus E."/>
            <person name="Grzebelus D."/>
            <person name="Ashrafi H."/>
            <person name="Zheng Z."/>
            <person name="Cheng S."/>
            <person name="Spooner D."/>
            <person name="Van Deynze A."/>
            <person name="Simon P."/>
        </authorList>
    </citation>
    <scope>NUCLEOTIDE SEQUENCE [LARGE SCALE GENOMIC DNA]</scope>
    <source>
        <tissue evidence="1">Leaf</tissue>
    </source>
</reference>
<dbReference type="EMBL" id="LNRQ01000007">
    <property type="protein sequence ID" value="KZM86704.1"/>
    <property type="molecule type" value="Genomic_DNA"/>
</dbReference>
<organism evidence="1">
    <name type="scientific">Daucus carota subsp. sativus</name>
    <name type="common">Carrot</name>
    <dbReference type="NCBI Taxonomy" id="79200"/>
    <lineage>
        <taxon>Eukaryota</taxon>
        <taxon>Viridiplantae</taxon>
        <taxon>Streptophyta</taxon>
        <taxon>Embryophyta</taxon>
        <taxon>Tracheophyta</taxon>
        <taxon>Spermatophyta</taxon>
        <taxon>Magnoliopsida</taxon>
        <taxon>eudicotyledons</taxon>
        <taxon>Gunneridae</taxon>
        <taxon>Pentapetalae</taxon>
        <taxon>asterids</taxon>
        <taxon>campanulids</taxon>
        <taxon>Apiales</taxon>
        <taxon>Apiaceae</taxon>
        <taxon>Apioideae</taxon>
        <taxon>Scandiceae</taxon>
        <taxon>Daucinae</taxon>
        <taxon>Daucus</taxon>
        <taxon>Daucus sect. Daucus</taxon>
    </lineage>
</organism>
<evidence type="ECO:0000313" key="2">
    <source>
        <dbReference type="EMBL" id="WOH07916.1"/>
    </source>
</evidence>
<dbReference type="Gramene" id="KZM86704">
    <property type="protein sequence ID" value="KZM86704"/>
    <property type="gene ID" value="DCAR_023838"/>
</dbReference>
<reference evidence="2" key="2">
    <citation type="submission" date="2022-03" db="EMBL/GenBank/DDBJ databases">
        <title>Draft title - Genomic analysis of global carrot germplasm unveils the trajectory of domestication and the origin of high carotenoid orange carrot.</title>
        <authorList>
            <person name="Iorizzo M."/>
            <person name="Ellison S."/>
            <person name="Senalik D."/>
            <person name="Macko-Podgorni A."/>
            <person name="Grzebelus D."/>
            <person name="Bostan H."/>
            <person name="Rolling W."/>
            <person name="Curaba J."/>
            <person name="Simon P."/>
        </authorList>
    </citation>
    <scope>NUCLEOTIDE SEQUENCE</scope>
    <source>
        <tissue evidence="2">Leaf</tissue>
    </source>
</reference>
<evidence type="ECO:0000313" key="3">
    <source>
        <dbReference type="Proteomes" id="UP000077755"/>
    </source>
</evidence>